<name>A0A9P1ISN6_9PELO</name>
<keyword evidence="7" id="KW-1185">Reference proteome</keyword>
<protein>
    <recommendedName>
        <fullName evidence="5">ShKT domain-containing protein</fullName>
    </recommendedName>
</protein>
<keyword evidence="1 4" id="KW-0732">Signal</keyword>
<dbReference type="Gene3D" id="1.10.10.1940">
    <property type="match status" value="2"/>
</dbReference>
<feature type="domain" description="ShKT" evidence="5">
    <location>
        <begin position="136"/>
        <end position="176"/>
    </location>
</feature>
<evidence type="ECO:0000256" key="2">
    <source>
        <dbReference type="ARBA" id="ARBA00023157"/>
    </source>
</evidence>
<feature type="chain" id="PRO_5040335395" description="ShKT domain-containing protein" evidence="4">
    <location>
        <begin position="17"/>
        <end position="176"/>
    </location>
</feature>
<evidence type="ECO:0000256" key="4">
    <source>
        <dbReference type="SAM" id="SignalP"/>
    </source>
</evidence>
<evidence type="ECO:0000259" key="5">
    <source>
        <dbReference type="PROSITE" id="PS51670"/>
    </source>
</evidence>
<dbReference type="AlphaFoldDB" id="A0A9P1ISN6"/>
<gene>
    <name evidence="6" type="ORF">CAMP_LOCUS13134</name>
</gene>
<feature type="signal peptide" evidence="4">
    <location>
        <begin position="1"/>
        <end position="16"/>
    </location>
</feature>
<reference evidence="6" key="1">
    <citation type="submission" date="2022-11" db="EMBL/GenBank/DDBJ databases">
        <authorList>
            <person name="Kikuchi T."/>
        </authorList>
    </citation>
    <scope>NUCLEOTIDE SEQUENCE</scope>
    <source>
        <strain evidence="6">PS1010</strain>
    </source>
</reference>
<dbReference type="FunFam" id="1.10.10.1940:FF:000002">
    <property type="entry name" value="PHAryngeal gland Toxin-related"/>
    <property type="match status" value="2"/>
</dbReference>
<comment type="caution">
    <text evidence="6">The sequence shown here is derived from an EMBL/GenBank/DDBJ whole genome shotgun (WGS) entry which is preliminary data.</text>
</comment>
<dbReference type="PANTHER" id="PTHR46219">
    <property type="entry name" value="PROTEIN CBG11138"/>
    <property type="match status" value="1"/>
</dbReference>
<keyword evidence="2" id="KW-1015">Disulfide bond</keyword>
<accession>A0A9P1ISN6</accession>
<organism evidence="6 7">
    <name type="scientific">Caenorhabditis angaria</name>
    <dbReference type="NCBI Taxonomy" id="860376"/>
    <lineage>
        <taxon>Eukaryota</taxon>
        <taxon>Metazoa</taxon>
        <taxon>Ecdysozoa</taxon>
        <taxon>Nematoda</taxon>
        <taxon>Chromadorea</taxon>
        <taxon>Rhabditida</taxon>
        <taxon>Rhabditina</taxon>
        <taxon>Rhabditomorpha</taxon>
        <taxon>Rhabditoidea</taxon>
        <taxon>Rhabditidae</taxon>
        <taxon>Peloderinae</taxon>
        <taxon>Caenorhabditis</taxon>
    </lineage>
</organism>
<dbReference type="PANTHER" id="PTHR46219:SF13">
    <property type="entry name" value="SHKT DOMAIN-CONTAINING PROTEIN"/>
    <property type="match status" value="1"/>
</dbReference>
<sequence>MFLVAFASALVALSAAQTCSSSDNLPCISAAVSSDLTIYYCPSGMACLQNTTCCEYANIVTGTVTTTTTTTTAATSTCVDKINPQTGVSDCPKNANLCNYAPYYQLMTEQCPKTCNRCSGSSGSSATTTASSASTCVDKLNPSTGVSDCPKNANLCQNSAYLSLMKDQCPKTCGYC</sequence>
<comment type="caution">
    <text evidence="3">Lacks conserved residue(s) required for the propagation of feature annotation.</text>
</comment>
<feature type="domain" description="ShKT" evidence="5">
    <location>
        <begin position="78"/>
        <end position="118"/>
    </location>
</feature>
<dbReference type="EMBL" id="CANHGI010000005">
    <property type="protein sequence ID" value="CAI5450497.1"/>
    <property type="molecule type" value="Genomic_DNA"/>
</dbReference>
<dbReference type="Proteomes" id="UP001152747">
    <property type="component" value="Unassembled WGS sequence"/>
</dbReference>
<dbReference type="SMART" id="SM00254">
    <property type="entry name" value="ShKT"/>
    <property type="match status" value="2"/>
</dbReference>
<evidence type="ECO:0000313" key="6">
    <source>
        <dbReference type="EMBL" id="CAI5450497.1"/>
    </source>
</evidence>
<dbReference type="InterPro" id="IPR003582">
    <property type="entry name" value="ShKT_dom"/>
</dbReference>
<dbReference type="PROSITE" id="PS51670">
    <property type="entry name" value="SHKT"/>
    <property type="match status" value="2"/>
</dbReference>
<dbReference type="Pfam" id="PF01549">
    <property type="entry name" value="ShK"/>
    <property type="match status" value="2"/>
</dbReference>
<evidence type="ECO:0000256" key="1">
    <source>
        <dbReference type="ARBA" id="ARBA00022729"/>
    </source>
</evidence>
<proteinExistence type="predicted"/>
<evidence type="ECO:0000313" key="7">
    <source>
        <dbReference type="Proteomes" id="UP001152747"/>
    </source>
</evidence>
<dbReference type="OrthoDB" id="5863778at2759"/>
<evidence type="ECO:0000256" key="3">
    <source>
        <dbReference type="PROSITE-ProRule" id="PRU01005"/>
    </source>
</evidence>